<evidence type="ECO:0000313" key="1">
    <source>
        <dbReference type="EMBL" id="KKW10796.1"/>
    </source>
</evidence>
<organism evidence="1 2">
    <name type="scientific">Candidatus Gottesmanbacteria bacterium GW2011_GWB1_49_7</name>
    <dbReference type="NCBI Taxonomy" id="1618448"/>
    <lineage>
        <taxon>Bacteria</taxon>
        <taxon>Candidatus Gottesmaniibacteriota</taxon>
    </lineage>
</organism>
<dbReference type="PATRIC" id="fig|1618448.3.peg.900"/>
<gene>
    <name evidence="1" type="ORF">UY48_C0030G0003</name>
</gene>
<evidence type="ECO:0000313" key="2">
    <source>
        <dbReference type="Proteomes" id="UP000034588"/>
    </source>
</evidence>
<name>A0A0G1VWF1_9BACT</name>
<dbReference type="AlphaFoldDB" id="A0A0G1VWF1"/>
<comment type="caution">
    <text evidence="1">The sequence shown here is derived from an EMBL/GenBank/DDBJ whole genome shotgun (WGS) entry which is preliminary data.</text>
</comment>
<protein>
    <submittedName>
        <fullName evidence="1">Uncharacterized protein</fullName>
    </submittedName>
</protein>
<proteinExistence type="predicted"/>
<dbReference type="EMBL" id="LCQD01000030">
    <property type="protein sequence ID" value="KKW10796.1"/>
    <property type="molecule type" value="Genomic_DNA"/>
</dbReference>
<reference evidence="1 2" key="1">
    <citation type="journal article" date="2015" name="Nature">
        <title>rRNA introns, odd ribosomes, and small enigmatic genomes across a large radiation of phyla.</title>
        <authorList>
            <person name="Brown C.T."/>
            <person name="Hug L.A."/>
            <person name="Thomas B.C."/>
            <person name="Sharon I."/>
            <person name="Castelle C.J."/>
            <person name="Singh A."/>
            <person name="Wilkins M.J."/>
            <person name="Williams K.H."/>
            <person name="Banfield J.F."/>
        </authorList>
    </citation>
    <scope>NUCLEOTIDE SEQUENCE [LARGE SCALE GENOMIC DNA]</scope>
</reference>
<accession>A0A0G1VWF1</accession>
<sequence length="328" mass="33381">MATVHNPTRINTLVVDQLVIPYTSSAALTKRLFNQLNTTSGKAELASVNGEGIVGVLLDDVAGANQEALEIVEGKATLAFDATLDEQNLAKVGSAGRATLWKDSQTTIQASIAGEATAVTQPAAASVLTIAQAADVAADRGRIVVVVGSNAGGVGIMEEITLNATNSSTSVDGATSFTKVAGAYMKNGAVLGAQSVTISDDDPAVLMTIANATSELAADIPSGTLEAYCNIIDLVGPNADATFISLVGYKAATPTTLTAERLTLDAASPSAAVSAAAYRQVTRICLGEFTNAATATVKTDADVDPPERIQGRVITPAVYLGEGAIQLV</sequence>
<dbReference type="Proteomes" id="UP000034588">
    <property type="component" value="Unassembled WGS sequence"/>
</dbReference>